<sequence>MEPVALVVDKVKGAVESSWDFFTGVYTRRRADISRRNPIEILKRLQREAFSDLMKLRDRQDKVERLISYYNKPSKGSPFQEASTRVRGEVDILGAMLVMNNIDHQVGDVLNEAGVRTGINSRFTFETIVRQKDTVKTELVASQNNLGFLSDGIGSPLLLSKVSYATQVTDWLSANVIPVGARCRDIGNASDITREGKGFSYISSVIPPLMAQHCGGGIGVTAKKSNVTASLAQFVSGIQKLPGSIRMGHCLGTFGKILYQFPNGTKVSLSGFLQVPKASQHISIGPLTIPLGSPQHLETPYTSIELSSLSTMQEMEASVSHGSVALSLESQLDDCSTIGGWIEMQNSNPRQLQWAVSLSDSPENEMGWGLSVGGAVENHTFWDQFQVEAFLKLSIGETQKFSFQPGLVYMRNGSSHAPAIVLRSHCAL</sequence>
<name>A0A7N0UK50_KALFE</name>
<dbReference type="Gramene" id="Kaladp0068s0362.1.v1.1">
    <property type="protein sequence ID" value="Kaladp0068s0362.1.v1.1"/>
    <property type="gene ID" value="Kaladp0068s0362.v1.1"/>
</dbReference>
<dbReference type="PANTHER" id="PTHR35097:SF1">
    <property type="entry name" value="GDSL ESTERASE_LIPASE"/>
    <property type="match status" value="1"/>
</dbReference>
<accession>A0A7N0UK50</accession>
<dbReference type="PANTHER" id="PTHR35097">
    <property type="entry name" value="GDSL ESTERASE/LIPASE"/>
    <property type="match status" value="1"/>
</dbReference>
<dbReference type="OMA" id="TKIGGWI"/>
<evidence type="ECO:0000313" key="1">
    <source>
        <dbReference type="EnsemblPlants" id="Kaladp0068s0362.1.v1.1"/>
    </source>
</evidence>
<organism evidence="1 2">
    <name type="scientific">Kalanchoe fedtschenkoi</name>
    <name type="common">Lavender scallops</name>
    <name type="synonym">South American air plant</name>
    <dbReference type="NCBI Taxonomy" id="63787"/>
    <lineage>
        <taxon>Eukaryota</taxon>
        <taxon>Viridiplantae</taxon>
        <taxon>Streptophyta</taxon>
        <taxon>Embryophyta</taxon>
        <taxon>Tracheophyta</taxon>
        <taxon>Spermatophyta</taxon>
        <taxon>Magnoliopsida</taxon>
        <taxon>eudicotyledons</taxon>
        <taxon>Gunneridae</taxon>
        <taxon>Pentapetalae</taxon>
        <taxon>Saxifragales</taxon>
        <taxon>Crassulaceae</taxon>
        <taxon>Kalanchoe</taxon>
    </lineage>
</organism>
<evidence type="ECO:0000313" key="2">
    <source>
        <dbReference type="Proteomes" id="UP000594263"/>
    </source>
</evidence>
<proteinExistence type="predicted"/>
<protein>
    <submittedName>
        <fullName evidence="1">Uncharacterized protein</fullName>
    </submittedName>
</protein>
<dbReference type="AlphaFoldDB" id="A0A7N0UK50"/>
<reference evidence="1" key="1">
    <citation type="submission" date="2021-01" db="UniProtKB">
        <authorList>
            <consortium name="EnsemblPlants"/>
        </authorList>
    </citation>
    <scope>IDENTIFICATION</scope>
</reference>
<keyword evidence="2" id="KW-1185">Reference proteome</keyword>
<dbReference type="Proteomes" id="UP000594263">
    <property type="component" value="Unplaced"/>
</dbReference>
<dbReference type="EnsemblPlants" id="Kaladp0068s0362.1.v1.1">
    <property type="protein sequence ID" value="Kaladp0068s0362.1.v1.1"/>
    <property type="gene ID" value="Kaladp0068s0362.v1.1"/>
</dbReference>